<feature type="compositionally biased region" description="Polar residues" evidence="4">
    <location>
        <begin position="22"/>
        <end position="33"/>
    </location>
</feature>
<feature type="repeat" description="TPR" evidence="3">
    <location>
        <begin position="639"/>
        <end position="672"/>
    </location>
</feature>
<dbReference type="SUPFAM" id="SSF48452">
    <property type="entry name" value="TPR-like"/>
    <property type="match status" value="1"/>
</dbReference>
<keyword evidence="5" id="KW-0472">Membrane</keyword>
<feature type="transmembrane region" description="Helical" evidence="5">
    <location>
        <begin position="393"/>
        <end position="417"/>
    </location>
</feature>
<accession>A0A915YF01</accession>
<feature type="transmembrane region" description="Helical" evidence="5">
    <location>
        <begin position="423"/>
        <end position="441"/>
    </location>
</feature>
<feature type="repeat" description="TPR" evidence="3">
    <location>
        <begin position="604"/>
        <end position="637"/>
    </location>
</feature>
<dbReference type="KEGG" id="aup:AsAng_0024920"/>
<sequence length="685" mass="78038">MASSKKNKKNKKSARPIEQAAPSPSQETKQQKNTKSDLNKLLPAAIFLLLITIFVYKGALDNDFVDWDDFTYVIENNLVRSDSDIMAFTNLQGKPQSVGTTVAPYNTDLGDVFHRAVSLNYHPLTILTMRWNNNACPSCSQGISARPFILWNIILHLLNTLLVLLLIYRLSSKNLLASIFVATIFALHPMHVESVAWVSERKDVLYTFFFLLGLLSYWNYLKTRLPIWLVHTFVLFILSCLSKAMAVVFPLVMLLLYFWDQQKKNGVEAFTQTLKPASWIHSIPFFVASLFFGLMAASVQSGGDFGGLLEKGTSAVAINSFDTFSLLQRFQFACYGFIQYIIKFFLPTDLCTFYPYPDQQSYDDSLFFKVAPFIVFLFLAGAVWSLKFTKSIFLGLGFYFITIVLVLQFVSVGAVIMADRYTYLPYIGIALMLALLVDEFVPKNGQNATYIGLIAFALLLCTQTIPQIETWQDSETLWTRVIDLHKVGDNVLQQNMEQPLSIRGNYYGKRSEKAKTPQEQQTYINKAFDDFVLAAKLGSRRPDVYEGMGNTYGMRGNTKQEQAKALKKQNKHQEAEQLMRLALKDFDDAINNYTKALEIKPTKGSTYFNRGVTYSLLRKHNNAIDDYTKVLQYAPEQAMMAHLNRGISYVEIQRRQEAIADFQQVLKYNPNEALAKRYLKMLLGK</sequence>
<evidence type="ECO:0000256" key="5">
    <source>
        <dbReference type="SAM" id="Phobius"/>
    </source>
</evidence>
<feature type="transmembrane region" description="Helical" evidence="5">
    <location>
        <begin position="279"/>
        <end position="299"/>
    </location>
</feature>
<feature type="compositionally biased region" description="Basic residues" evidence="4">
    <location>
        <begin position="1"/>
        <end position="14"/>
    </location>
</feature>
<evidence type="ECO:0000256" key="1">
    <source>
        <dbReference type="ARBA" id="ARBA00022737"/>
    </source>
</evidence>
<evidence type="ECO:0000313" key="7">
    <source>
        <dbReference type="Proteomes" id="UP001060919"/>
    </source>
</evidence>
<gene>
    <name evidence="6" type="ORF">AsAng_0024920</name>
</gene>
<keyword evidence="7" id="KW-1185">Reference proteome</keyword>
<keyword evidence="5" id="KW-1133">Transmembrane helix</keyword>
<feature type="transmembrane region" description="Helical" evidence="5">
    <location>
        <begin position="175"/>
        <end position="192"/>
    </location>
</feature>
<feature type="transmembrane region" description="Helical" evidence="5">
    <location>
        <begin position="366"/>
        <end position="386"/>
    </location>
</feature>
<dbReference type="Gene3D" id="1.25.40.10">
    <property type="entry name" value="Tetratricopeptide repeat domain"/>
    <property type="match status" value="1"/>
</dbReference>
<keyword evidence="1" id="KW-0677">Repeat</keyword>
<dbReference type="PANTHER" id="PTHR44227:SF3">
    <property type="entry name" value="PROTEIN O-MANNOSYL-TRANSFERASE TMTC4"/>
    <property type="match status" value="1"/>
</dbReference>
<feature type="transmembrane region" description="Helical" evidence="5">
    <location>
        <begin position="330"/>
        <end position="346"/>
    </location>
</feature>
<dbReference type="PANTHER" id="PTHR44227">
    <property type="match status" value="1"/>
</dbReference>
<protein>
    <submittedName>
        <fullName evidence="6">Tetratricopeptide repeat protein</fullName>
    </submittedName>
</protein>
<keyword evidence="5" id="KW-0812">Transmembrane</keyword>
<evidence type="ECO:0000313" key="6">
    <source>
        <dbReference type="EMBL" id="BDS11778.1"/>
    </source>
</evidence>
<feature type="transmembrane region" description="Helical" evidence="5">
    <location>
        <begin position="148"/>
        <end position="168"/>
    </location>
</feature>
<dbReference type="Pfam" id="PF13174">
    <property type="entry name" value="TPR_6"/>
    <property type="match status" value="1"/>
</dbReference>
<dbReference type="Pfam" id="PF13181">
    <property type="entry name" value="TPR_8"/>
    <property type="match status" value="2"/>
</dbReference>
<dbReference type="InterPro" id="IPR019734">
    <property type="entry name" value="TPR_rpt"/>
</dbReference>
<proteinExistence type="predicted"/>
<dbReference type="Proteomes" id="UP001060919">
    <property type="component" value="Chromosome"/>
</dbReference>
<evidence type="ECO:0000256" key="2">
    <source>
        <dbReference type="ARBA" id="ARBA00022803"/>
    </source>
</evidence>
<dbReference type="RefSeq" id="WP_264792924.1">
    <property type="nucleotide sequence ID" value="NZ_AP026867.1"/>
</dbReference>
<keyword evidence="2 3" id="KW-0802">TPR repeat</keyword>
<evidence type="ECO:0000256" key="3">
    <source>
        <dbReference type="PROSITE-ProRule" id="PRU00339"/>
    </source>
</evidence>
<dbReference type="SMART" id="SM00028">
    <property type="entry name" value="TPR"/>
    <property type="match status" value="3"/>
</dbReference>
<name>A0A915YF01_9BACT</name>
<feature type="transmembrane region" description="Helical" evidence="5">
    <location>
        <begin position="233"/>
        <end position="259"/>
    </location>
</feature>
<feature type="region of interest" description="Disordered" evidence="4">
    <location>
        <begin position="1"/>
        <end position="34"/>
    </location>
</feature>
<feature type="transmembrane region" description="Helical" evidence="5">
    <location>
        <begin position="448"/>
        <end position="465"/>
    </location>
</feature>
<organism evidence="6 7">
    <name type="scientific">Aureispira anguillae</name>
    <dbReference type="NCBI Taxonomy" id="2864201"/>
    <lineage>
        <taxon>Bacteria</taxon>
        <taxon>Pseudomonadati</taxon>
        <taxon>Bacteroidota</taxon>
        <taxon>Saprospiria</taxon>
        <taxon>Saprospirales</taxon>
        <taxon>Saprospiraceae</taxon>
        <taxon>Aureispira</taxon>
    </lineage>
</organism>
<evidence type="ECO:0000256" key="4">
    <source>
        <dbReference type="SAM" id="MobiDB-lite"/>
    </source>
</evidence>
<feature type="transmembrane region" description="Helical" evidence="5">
    <location>
        <begin position="41"/>
        <end position="59"/>
    </location>
</feature>
<dbReference type="InterPro" id="IPR011990">
    <property type="entry name" value="TPR-like_helical_dom_sf"/>
</dbReference>
<reference evidence="6" key="1">
    <citation type="submission" date="2022-09" db="EMBL/GenBank/DDBJ databases">
        <title>Aureispira anguillicida sp. nov., isolated from Leptocephalus of Japanese eel Anguilla japonica.</title>
        <authorList>
            <person name="Yuasa K."/>
            <person name="Mekata T."/>
            <person name="Ikunari K."/>
        </authorList>
    </citation>
    <scope>NUCLEOTIDE SEQUENCE</scope>
    <source>
        <strain evidence="6">EL160426</strain>
    </source>
</reference>
<dbReference type="InterPro" id="IPR052346">
    <property type="entry name" value="O-mannosyl-transferase_TMTC"/>
</dbReference>
<dbReference type="PROSITE" id="PS50005">
    <property type="entry name" value="TPR"/>
    <property type="match status" value="2"/>
</dbReference>
<dbReference type="AlphaFoldDB" id="A0A915YF01"/>
<dbReference type="EMBL" id="AP026867">
    <property type="protein sequence ID" value="BDS11778.1"/>
    <property type="molecule type" value="Genomic_DNA"/>
</dbReference>
<feature type="transmembrane region" description="Helical" evidence="5">
    <location>
        <begin position="204"/>
        <end position="221"/>
    </location>
</feature>